<sequence>MRLLAVVSKLTGVSTTVESSAVTLNAPSIVKLSVAREEISQLTRINQDLVVTLHSGETITIKNFYVTNDLGASQLVLAENDGTLWWVENPQAGLHFEQIADINELLVTSGTSHEAGGAVWPWVLAGAVAAGGIAAIASSGGGDSHHHSDGDNPPPITPILTVIPLITAIPAAVTLTAILQVAVIL</sequence>
<dbReference type="NCBIfam" id="NF033677">
    <property type="entry name" value="biofilm_BapA_N"/>
    <property type="match status" value="1"/>
</dbReference>
<organism evidence="3 4">
    <name type="scientific">Salmonella enterica I</name>
    <dbReference type="NCBI Taxonomy" id="59201"/>
    <lineage>
        <taxon>Bacteria</taxon>
        <taxon>Pseudomonadati</taxon>
        <taxon>Pseudomonadota</taxon>
        <taxon>Gammaproteobacteria</taxon>
        <taxon>Enterobacterales</taxon>
        <taxon>Enterobacteriaceae</taxon>
        <taxon>Salmonella</taxon>
    </lineage>
</organism>
<keyword evidence="1" id="KW-0812">Transmembrane</keyword>
<dbReference type="Proteomes" id="UP000277214">
    <property type="component" value="Chromosome 1"/>
</dbReference>
<accession>A0A3S4H4I7</accession>
<evidence type="ECO:0000313" key="3">
    <source>
        <dbReference type="EMBL" id="VEA30419.1"/>
    </source>
</evidence>
<keyword evidence="1" id="KW-0472">Membrane</keyword>
<name>A0A3S4H4I7_SALET</name>
<feature type="domain" description="Biofilm-associated protein BapA-like prefix-like" evidence="2">
    <location>
        <begin position="3"/>
        <end position="122"/>
    </location>
</feature>
<gene>
    <name evidence="3" type="ORF">NCTC8272_00048</name>
</gene>
<evidence type="ECO:0000259" key="2">
    <source>
        <dbReference type="Pfam" id="PF22783"/>
    </source>
</evidence>
<dbReference type="AlphaFoldDB" id="A0A3S4H4I7"/>
<feature type="transmembrane region" description="Helical" evidence="1">
    <location>
        <begin position="159"/>
        <end position="184"/>
    </location>
</feature>
<dbReference type="EMBL" id="LR134149">
    <property type="protein sequence ID" value="VEA30419.1"/>
    <property type="molecule type" value="Genomic_DNA"/>
</dbReference>
<feature type="transmembrane region" description="Helical" evidence="1">
    <location>
        <begin position="119"/>
        <end position="138"/>
    </location>
</feature>
<evidence type="ECO:0000256" key="1">
    <source>
        <dbReference type="SAM" id="Phobius"/>
    </source>
</evidence>
<keyword evidence="1" id="KW-1133">Transmembrane helix</keyword>
<dbReference type="Pfam" id="PF22783">
    <property type="entry name" value="BapA_N"/>
    <property type="match status" value="1"/>
</dbReference>
<proteinExistence type="predicted"/>
<protein>
    <submittedName>
        <fullName evidence="3">VCBS repeat-containing protein</fullName>
    </submittedName>
</protein>
<reference evidence="3 4" key="1">
    <citation type="submission" date="2018-12" db="EMBL/GenBank/DDBJ databases">
        <authorList>
            <consortium name="Pathogen Informatics"/>
        </authorList>
    </citation>
    <scope>NUCLEOTIDE SEQUENCE [LARGE SCALE GENOMIC DNA]</scope>
    <source>
        <strain evidence="3 4">NCTC8272</strain>
    </source>
</reference>
<dbReference type="InterPro" id="IPR048051">
    <property type="entry name" value="BapA-like_prefix-like"/>
</dbReference>
<evidence type="ECO:0000313" key="4">
    <source>
        <dbReference type="Proteomes" id="UP000277214"/>
    </source>
</evidence>